<keyword evidence="2" id="KW-1185">Reference proteome</keyword>
<comment type="caution">
    <text evidence="1">The sequence shown here is derived from an EMBL/GenBank/DDBJ whole genome shotgun (WGS) entry which is preliminary data.</text>
</comment>
<reference evidence="1 2" key="1">
    <citation type="journal article" date="2022" name="Hortic Res">
        <title>A haplotype resolved chromosomal level avocado genome allows analysis of novel avocado genes.</title>
        <authorList>
            <person name="Nath O."/>
            <person name="Fletcher S.J."/>
            <person name="Hayward A."/>
            <person name="Shaw L.M."/>
            <person name="Masouleh A.K."/>
            <person name="Furtado A."/>
            <person name="Henry R.J."/>
            <person name="Mitter N."/>
        </authorList>
    </citation>
    <scope>NUCLEOTIDE SEQUENCE [LARGE SCALE GENOMIC DNA]</scope>
    <source>
        <strain evidence="2">cv. Hass</strain>
    </source>
</reference>
<evidence type="ECO:0000313" key="1">
    <source>
        <dbReference type="EMBL" id="KAJ8630826.1"/>
    </source>
</evidence>
<accession>A0ACC2LBM8</accession>
<dbReference type="Proteomes" id="UP001234297">
    <property type="component" value="Chromosome 7"/>
</dbReference>
<proteinExistence type="predicted"/>
<sequence length="529" mass="59146">MDFNTFSSITGWIVLLSWSFKTHLSIAADRLSPGQSLTGNQTLISEGGLFELGFFTPGNSLNYCIGIWHKKIQVRTVVWVANREAPLPNTSSELKIAEDGNLVLMNSSKIPIWSTNSTSFVSNSTVAVLLDTGNLVLRDVSDSFSVIWQSFDYPTDTWMPGGKLGLNKITGHIMRLTSWKSSEDPSPGPFSLELDTNGTVEFLLLWNRTQQYWTSGVWNGQYFRLVPETVGLSNPPLESKYNFTYITNNNESYFTHFIEDKSLILRFVLGVSGQYQAFTWVEAIQQWILYWSKPDDQCQLECLNNCSCSAYAFNSGCLIWSGNLLNLVLPSDGVGGVNLYLRLAASERPRSMINFGMAKLLGREFSSVLTTMRGTMGYLAPEWISGVSITSKADVYSYGKMLLEIISGIRNSKNTKGSHDGRFMFFPVWASIKLNEGEILSILDTRLEGKADMEELDRACRVACWCIQEHEECRPSMRLVVQILEGVQQIGIPPIPNHLVGIQEDESTVFNSDSSLICDSEVGNKYPTV</sequence>
<dbReference type="EMBL" id="CM056815">
    <property type="protein sequence ID" value="KAJ8630826.1"/>
    <property type="molecule type" value="Genomic_DNA"/>
</dbReference>
<organism evidence="1 2">
    <name type="scientific">Persea americana</name>
    <name type="common">Avocado</name>
    <dbReference type="NCBI Taxonomy" id="3435"/>
    <lineage>
        <taxon>Eukaryota</taxon>
        <taxon>Viridiplantae</taxon>
        <taxon>Streptophyta</taxon>
        <taxon>Embryophyta</taxon>
        <taxon>Tracheophyta</taxon>
        <taxon>Spermatophyta</taxon>
        <taxon>Magnoliopsida</taxon>
        <taxon>Magnoliidae</taxon>
        <taxon>Laurales</taxon>
        <taxon>Lauraceae</taxon>
        <taxon>Persea</taxon>
    </lineage>
</organism>
<gene>
    <name evidence="1" type="ORF">MRB53_024149</name>
</gene>
<evidence type="ECO:0000313" key="2">
    <source>
        <dbReference type="Proteomes" id="UP001234297"/>
    </source>
</evidence>
<name>A0ACC2LBM8_PERAE</name>
<protein>
    <submittedName>
        <fullName evidence="1">Uncharacterized protein</fullName>
    </submittedName>
</protein>